<name>A0A329QNQ6_9BACL</name>
<dbReference type="GO" id="GO:0016747">
    <property type="term" value="F:acyltransferase activity, transferring groups other than amino-acyl groups"/>
    <property type="evidence" value="ECO:0007669"/>
    <property type="project" value="InterPro"/>
</dbReference>
<dbReference type="CDD" id="cd04301">
    <property type="entry name" value="NAT_SF"/>
    <property type="match status" value="1"/>
</dbReference>
<protein>
    <recommendedName>
        <fullName evidence="3">N-acetyltransferase domain-containing protein</fullName>
    </recommendedName>
</protein>
<feature type="domain" description="N-acetyltransferase" evidence="3">
    <location>
        <begin position="9"/>
        <end position="165"/>
    </location>
</feature>
<evidence type="ECO:0000313" key="5">
    <source>
        <dbReference type="Proteomes" id="UP000250642"/>
    </source>
</evidence>
<dbReference type="Pfam" id="PF00583">
    <property type="entry name" value="Acetyltransf_1"/>
    <property type="match status" value="1"/>
</dbReference>
<dbReference type="InterPro" id="IPR000182">
    <property type="entry name" value="GNAT_dom"/>
</dbReference>
<organism evidence="4 5">
    <name type="scientific">Paenibacillus taichungensis</name>
    <dbReference type="NCBI Taxonomy" id="484184"/>
    <lineage>
        <taxon>Bacteria</taxon>
        <taxon>Bacillati</taxon>
        <taxon>Bacillota</taxon>
        <taxon>Bacilli</taxon>
        <taxon>Bacillales</taxon>
        <taxon>Paenibacillaceae</taxon>
        <taxon>Paenibacillus</taxon>
    </lineage>
</organism>
<comment type="caution">
    <text evidence="4">The sequence shown here is derived from an EMBL/GenBank/DDBJ whole genome shotgun (WGS) entry which is preliminary data.</text>
</comment>
<dbReference type="Proteomes" id="UP000250642">
    <property type="component" value="Unassembled WGS sequence"/>
</dbReference>
<accession>A0A329QNQ6</accession>
<evidence type="ECO:0000256" key="1">
    <source>
        <dbReference type="ARBA" id="ARBA00022679"/>
    </source>
</evidence>
<dbReference type="SUPFAM" id="SSF55729">
    <property type="entry name" value="Acyl-CoA N-acyltransferases (Nat)"/>
    <property type="match status" value="1"/>
</dbReference>
<dbReference type="Gene3D" id="3.40.630.30">
    <property type="match status" value="1"/>
</dbReference>
<proteinExistence type="predicted"/>
<dbReference type="InterPro" id="IPR050832">
    <property type="entry name" value="Bact_Acetyltransf"/>
</dbReference>
<sequence>MESVKMSGINIRRAAIGDYTGVSALMDELHRLHVEARPDVYRELQTRMSHKEYEQLLKADHRFLYVAEWLDQGEIVGYASAQLNVIENVELLKDRRMLYLNEIIVGSNHRGHGTGKLLMQELIELGKGIQVDSVELTVSTFNTGAQAFYEQLGLAVRSSRMEYIL</sequence>
<keyword evidence="1" id="KW-0808">Transferase</keyword>
<dbReference type="EMBL" id="QEVW01000015">
    <property type="protein sequence ID" value="RAW12258.1"/>
    <property type="molecule type" value="Genomic_DNA"/>
</dbReference>
<evidence type="ECO:0000256" key="2">
    <source>
        <dbReference type="ARBA" id="ARBA00023315"/>
    </source>
</evidence>
<reference evidence="4 5" key="1">
    <citation type="submission" date="2018-04" db="EMBL/GenBank/DDBJ databases">
        <title>Paenibacillus taichungensis Genome sequencing and assembly.</title>
        <authorList>
            <person name="Xu J."/>
            <person name="Rensing C."/>
            <person name="Mazhar H.S."/>
        </authorList>
    </citation>
    <scope>NUCLEOTIDE SEQUENCE [LARGE SCALE GENOMIC DNA]</scope>
    <source>
        <strain evidence="4 5">NC1</strain>
    </source>
</reference>
<dbReference type="AlphaFoldDB" id="A0A329QNQ6"/>
<evidence type="ECO:0000259" key="3">
    <source>
        <dbReference type="PROSITE" id="PS51186"/>
    </source>
</evidence>
<dbReference type="PROSITE" id="PS51186">
    <property type="entry name" value="GNAT"/>
    <property type="match status" value="1"/>
</dbReference>
<dbReference type="InterPro" id="IPR016181">
    <property type="entry name" value="Acyl_CoA_acyltransferase"/>
</dbReference>
<dbReference type="PANTHER" id="PTHR43877">
    <property type="entry name" value="AMINOALKYLPHOSPHONATE N-ACETYLTRANSFERASE-RELATED-RELATED"/>
    <property type="match status" value="1"/>
</dbReference>
<keyword evidence="2" id="KW-0012">Acyltransferase</keyword>
<evidence type="ECO:0000313" key="4">
    <source>
        <dbReference type="EMBL" id="RAW12258.1"/>
    </source>
</evidence>
<gene>
    <name evidence="4" type="ORF">DC345_23390</name>
</gene>